<comment type="caution">
    <text evidence="2">The sequence shown here is derived from an EMBL/GenBank/DDBJ whole genome shotgun (WGS) entry which is preliminary data.</text>
</comment>
<evidence type="ECO:0000259" key="1">
    <source>
        <dbReference type="Pfam" id="PF02298"/>
    </source>
</evidence>
<keyword evidence="3" id="KW-1185">Reference proteome</keyword>
<dbReference type="Proteomes" id="UP000325315">
    <property type="component" value="Unassembled WGS sequence"/>
</dbReference>
<gene>
    <name evidence="2" type="ORF">EPI10_018923</name>
</gene>
<dbReference type="OrthoDB" id="10308905at2759"/>
<dbReference type="Gene3D" id="2.60.40.420">
    <property type="entry name" value="Cupredoxins - blue copper proteins"/>
    <property type="match status" value="1"/>
</dbReference>
<protein>
    <submittedName>
        <fullName evidence="2">Lamin-like protein</fullName>
    </submittedName>
</protein>
<proteinExistence type="predicted"/>
<accession>A0A5B6UQP3</accession>
<dbReference type="GO" id="GO:0009055">
    <property type="term" value="F:electron transfer activity"/>
    <property type="evidence" value="ECO:0007669"/>
    <property type="project" value="InterPro"/>
</dbReference>
<dbReference type="AlphaFoldDB" id="A0A5B6UQP3"/>
<name>A0A5B6UQP3_9ROSI</name>
<reference evidence="3" key="1">
    <citation type="journal article" date="2019" name="Plant Biotechnol. J.">
        <title>Genome sequencing of the Australian wild diploid species Gossypium australe highlights disease resistance and delayed gland morphogenesis.</title>
        <authorList>
            <person name="Cai Y."/>
            <person name="Cai X."/>
            <person name="Wang Q."/>
            <person name="Wang P."/>
            <person name="Zhang Y."/>
            <person name="Cai C."/>
            <person name="Xu Y."/>
            <person name="Wang K."/>
            <person name="Zhou Z."/>
            <person name="Wang C."/>
            <person name="Geng S."/>
            <person name="Li B."/>
            <person name="Dong Q."/>
            <person name="Hou Y."/>
            <person name="Wang H."/>
            <person name="Ai P."/>
            <person name="Liu Z."/>
            <person name="Yi F."/>
            <person name="Sun M."/>
            <person name="An G."/>
            <person name="Cheng J."/>
            <person name="Zhang Y."/>
            <person name="Shi Q."/>
            <person name="Xie Y."/>
            <person name="Shi X."/>
            <person name="Chang Y."/>
            <person name="Huang F."/>
            <person name="Chen Y."/>
            <person name="Hong S."/>
            <person name="Mi L."/>
            <person name="Sun Q."/>
            <person name="Zhang L."/>
            <person name="Zhou B."/>
            <person name="Peng R."/>
            <person name="Zhang X."/>
            <person name="Liu F."/>
        </authorList>
    </citation>
    <scope>NUCLEOTIDE SEQUENCE [LARGE SCALE GENOMIC DNA]</scope>
    <source>
        <strain evidence="3">cv. PA1801</strain>
    </source>
</reference>
<dbReference type="InterPro" id="IPR003245">
    <property type="entry name" value="Phytocyanin_dom"/>
</dbReference>
<feature type="domain" description="Phytocyanin" evidence="1">
    <location>
        <begin position="12"/>
        <end position="45"/>
    </location>
</feature>
<dbReference type="Pfam" id="PF02298">
    <property type="entry name" value="Cu_bind_like"/>
    <property type="match status" value="1"/>
</dbReference>
<dbReference type="InterPro" id="IPR008972">
    <property type="entry name" value="Cupredoxin"/>
</dbReference>
<dbReference type="EMBL" id="SMMG02000012">
    <property type="protein sequence ID" value="KAA3455955.1"/>
    <property type="molecule type" value="Genomic_DNA"/>
</dbReference>
<evidence type="ECO:0000313" key="2">
    <source>
        <dbReference type="EMBL" id="KAA3455955.1"/>
    </source>
</evidence>
<evidence type="ECO:0000313" key="3">
    <source>
        <dbReference type="Proteomes" id="UP000325315"/>
    </source>
</evidence>
<sequence>MSKLFYICFSSTVFVYDRNQTVVEVNKTDYDSCSADHTLHNWTTVTGRDRQRILQRWHEASSRCSTSSPLNEKSALCSIVYRGQLVLPAAFAIAALWEAFVPIW</sequence>
<organism evidence="2 3">
    <name type="scientific">Gossypium australe</name>
    <dbReference type="NCBI Taxonomy" id="47621"/>
    <lineage>
        <taxon>Eukaryota</taxon>
        <taxon>Viridiplantae</taxon>
        <taxon>Streptophyta</taxon>
        <taxon>Embryophyta</taxon>
        <taxon>Tracheophyta</taxon>
        <taxon>Spermatophyta</taxon>
        <taxon>Magnoliopsida</taxon>
        <taxon>eudicotyledons</taxon>
        <taxon>Gunneridae</taxon>
        <taxon>Pentapetalae</taxon>
        <taxon>rosids</taxon>
        <taxon>malvids</taxon>
        <taxon>Malvales</taxon>
        <taxon>Malvaceae</taxon>
        <taxon>Malvoideae</taxon>
        <taxon>Gossypium</taxon>
    </lineage>
</organism>